<evidence type="ECO:0000313" key="6">
    <source>
        <dbReference type="EMBL" id="KAJ5152503.1"/>
    </source>
</evidence>
<dbReference type="SUPFAM" id="SSF50965">
    <property type="entry name" value="Galactose oxidase, central domain"/>
    <property type="match status" value="1"/>
</dbReference>
<feature type="compositionally biased region" description="Polar residues" evidence="3">
    <location>
        <begin position="410"/>
        <end position="424"/>
    </location>
</feature>
<organism evidence="6 7">
    <name type="scientific">Penicillium capsulatum</name>
    <dbReference type="NCBI Taxonomy" id="69766"/>
    <lineage>
        <taxon>Eukaryota</taxon>
        <taxon>Fungi</taxon>
        <taxon>Dikarya</taxon>
        <taxon>Ascomycota</taxon>
        <taxon>Pezizomycotina</taxon>
        <taxon>Eurotiomycetes</taxon>
        <taxon>Eurotiomycetidae</taxon>
        <taxon>Eurotiales</taxon>
        <taxon>Aspergillaceae</taxon>
        <taxon>Penicillium</taxon>
    </lineage>
</organism>
<protein>
    <recommendedName>
        <fullName evidence="8">Kelch repeat protein</fullName>
    </recommendedName>
</protein>
<dbReference type="EMBL" id="JAPQKO010000007">
    <property type="protein sequence ID" value="KAJ5152503.1"/>
    <property type="molecule type" value="Genomic_DNA"/>
</dbReference>
<dbReference type="InterPro" id="IPR015915">
    <property type="entry name" value="Kelch-typ_b-propeller"/>
</dbReference>
<evidence type="ECO:0000313" key="7">
    <source>
        <dbReference type="Proteomes" id="UP001146351"/>
    </source>
</evidence>
<feature type="chain" id="PRO_5040916012" description="Kelch repeat protein" evidence="5">
    <location>
        <begin position="17"/>
        <end position="540"/>
    </location>
</feature>
<dbReference type="Proteomes" id="UP001146351">
    <property type="component" value="Unassembled WGS sequence"/>
</dbReference>
<dbReference type="InterPro" id="IPR011043">
    <property type="entry name" value="Gal_Oxase/kelch_b-propeller"/>
</dbReference>
<evidence type="ECO:0000256" key="5">
    <source>
        <dbReference type="SAM" id="SignalP"/>
    </source>
</evidence>
<dbReference type="PANTHER" id="PTHR46228:SF2">
    <property type="entry name" value="KELCH REPEAT PROTEIN (AFU_ORTHOLOGUE AFUA_4G14350)"/>
    <property type="match status" value="1"/>
</dbReference>
<dbReference type="PANTHER" id="PTHR46228">
    <property type="entry name" value="KELCH DOMAIN-CONTAINING PROTEIN"/>
    <property type="match status" value="1"/>
</dbReference>
<name>A0A9W9HPC2_9EURO</name>
<evidence type="ECO:0000256" key="4">
    <source>
        <dbReference type="SAM" id="Phobius"/>
    </source>
</evidence>
<comment type="caution">
    <text evidence="6">The sequence shown here is derived from an EMBL/GenBank/DDBJ whole genome shotgun (WGS) entry which is preliminary data.</text>
</comment>
<dbReference type="Gene3D" id="2.120.10.80">
    <property type="entry name" value="Kelch-type beta propeller"/>
    <property type="match status" value="1"/>
</dbReference>
<keyword evidence="1" id="KW-0880">Kelch repeat</keyword>
<gene>
    <name evidence="6" type="ORF">N7492_009783</name>
</gene>
<evidence type="ECO:0000256" key="2">
    <source>
        <dbReference type="ARBA" id="ARBA00022737"/>
    </source>
</evidence>
<evidence type="ECO:0000256" key="3">
    <source>
        <dbReference type="SAM" id="MobiDB-lite"/>
    </source>
</evidence>
<sequence>MVLRRVLLALGPAALALQVKGPRGTSICNWAQFQDNGQLVTLPLAKAWHEQEDGPNELLSTKVNDSDIFPNFENGAMLGGSNGLVLYGGLTRPTTAKNAPGPRKELGFRLGDIEAGPNDVLTEVFDFSLPENMTRYVSNGASVSVPSENMGYYFSGQHGAHWGPIASDDQSANLSSRSLISLNMTDVNDLHWENATLPPQIESRANAELIWEKADPGLMATISIYDIGNNTWSNTTGDIPRSARTMFCSVLCSAADGSSHNIYIYGGYDGQDAEQSPYDDVYVLSLPSFIWIKVYSGNQRHGRSGHRCFRVFPDQMLVVGGLYRDPSVCLDKGMIRSYNLNELQFQDSYSPSSWEDYKVPSAIRHKIGGSDRGHANRTGPDVWNDPNLSTLFHTPYLRSQATWYPYNTSSIGRKSQDPGSGQENSSKGSSWKIGIGVGISVPIAMTFTSIFLIWVKRSDPGFLSLRNLLHRQLLGLVGITHGLTSMFKHHQAMEADELDAQSRYSKTRTSWDGTHEEALGPQLSYSVTPPEMRADQIRYH</sequence>
<reference evidence="6" key="1">
    <citation type="submission" date="2022-11" db="EMBL/GenBank/DDBJ databases">
        <authorList>
            <person name="Petersen C."/>
        </authorList>
    </citation>
    <scope>NUCLEOTIDE SEQUENCE</scope>
    <source>
        <strain evidence="6">IBT 21917</strain>
    </source>
</reference>
<feature type="transmembrane region" description="Helical" evidence="4">
    <location>
        <begin position="433"/>
        <end position="455"/>
    </location>
</feature>
<proteinExistence type="predicted"/>
<keyword evidence="5" id="KW-0732">Signal</keyword>
<feature type="signal peptide" evidence="5">
    <location>
        <begin position="1"/>
        <end position="16"/>
    </location>
</feature>
<feature type="region of interest" description="Disordered" evidence="3">
    <location>
        <begin position="410"/>
        <end position="429"/>
    </location>
</feature>
<reference evidence="6" key="2">
    <citation type="journal article" date="2023" name="IMA Fungus">
        <title>Comparative genomic study of the Penicillium genus elucidates a diverse pangenome and 15 lateral gene transfer events.</title>
        <authorList>
            <person name="Petersen C."/>
            <person name="Sorensen T."/>
            <person name="Nielsen M.R."/>
            <person name="Sondergaard T.E."/>
            <person name="Sorensen J.L."/>
            <person name="Fitzpatrick D.A."/>
            <person name="Frisvad J.C."/>
            <person name="Nielsen K.L."/>
        </authorList>
    </citation>
    <scope>NUCLEOTIDE SEQUENCE</scope>
    <source>
        <strain evidence="6">IBT 21917</strain>
    </source>
</reference>
<dbReference type="OrthoDB" id="540004at2759"/>
<keyword evidence="7" id="KW-1185">Reference proteome</keyword>
<keyword evidence="4" id="KW-0812">Transmembrane</keyword>
<evidence type="ECO:0008006" key="8">
    <source>
        <dbReference type="Google" id="ProtNLM"/>
    </source>
</evidence>
<dbReference type="AlphaFoldDB" id="A0A9W9HPC2"/>
<keyword evidence="4" id="KW-0472">Membrane</keyword>
<accession>A0A9W9HPC2</accession>
<keyword evidence="2" id="KW-0677">Repeat</keyword>
<keyword evidence="4" id="KW-1133">Transmembrane helix</keyword>
<evidence type="ECO:0000256" key="1">
    <source>
        <dbReference type="ARBA" id="ARBA00022441"/>
    </source>
</evidence>